<dbReference type="AlphaFoldDB" id="A5UL24"/>
<dbReference type="KEGG" id="msi:Msm_0697"/>
<sequence length="145" mass="16335">MFFMVSRKILIALGVFAVLAIGIASVAAVQNIEVDGIKFAIPDGYTEDMSMAKNGEVDENGFKTFDHTYFDSNYNMLSVTVFYDGGSVDFNSLKEPSEVEKTIKGHKGWFEFDKESELYFFTYVDNDKIVMITAEDEGLFEKVIV</sequence>
<dbReference type="Proteomes" id="UP000001992">
    <property type="component" value="Chromosome"/>
</dbReference>
<accession>A5UL24</accession>
<organism evidence="1 2">
    <name type="scientific">Methanobrevibacter smithii (strain ATCC 35061 / DSM 861 / OCM 144 / PS)</name>
    <dbReference type="NCBI Taxonomy" id="420247"/>
    <lineage>
        <taxon>Archaea</taxon>
        <taxon>Methanobacteriati</taxon>
        <taxon>Methanobacteriota</taxon>
        <taxon>Methanomada group</taxon>
        <taxon>Methanobacteria</taxon>
        <taxon>Methanobacteriales</taxon>
        <taxon>Methanobacteriaceae</taxon>
        <taxon>Methanobrevibacter</taxon>
    </lineage>
</organism>
<evidence type="ECO:0000313" key="2">
    <source>
        <dbReference type="Proteomes" id="UP000001992"/>
    </source>
</evidence>
<dbReference type="HOGENOM" id="CLU_1811473_0_0_2"/>
<evidence type="ECO:0008006" key="3">
    <source>
        <dbReference type="Google" id="ProtNLM"/>
    </source>
</evidence>
<dbReference type="EnsemblBacteria" id="ABQ86902">
    <property type="protein sequence ID" value="ABQ86902"/>
    <property type="gene ID" value="Msm_0697"/>
</dbReference>
<dbReference type="PATRIC" id="fig|420247.28.peg.694"/>
<gene>
    <name evidence="1" type="ordered locus">Msm_0697</name>
</gene>
<dbReference type="BioCyc" id="MSMI420247:GHWZ-710-MONOMER"/>
<evidence type="ECO:0000313" key="1">
    <source>
        <dbReference type="EMBL" id="ABQ86902.1"/>
    </source>
</evidence>
<protein>
    <recommendedName>
        <fullName evidence="3">DUF4367 domain-containing protein</fullName>
    </recommendedName>
</protein>
<name>A5UL24_METS3</name>
<dbReference type="STRING" id="420247.Msm_0697"/>
<proteinExistence type="predicted"/>
<dbReference type="eggNOG" id="arCOG02470">
    <property type="taxonomic scope" value="Archaea"/>
</dbReference>
<reference evidence="1 2" key="1">
    <citation type="journal article" date="2007" name="Proc. Natl. Acad. Sci. U.S.A.">
        <title>Genomic and metabolic adaptations of Methanobrevibacter smithii to the human gut.</title>
        <authorList>
            <person name="Samuel B.S."/>
            <person name="Hansen E.E."/>
            <person name="Manchester J.K."/>
            <person name="Coutinho P.M."/>
            <person name="Henrissat B."/>
            <person name="Fulton R."/>
            <person name="Latreille P."/>
            <person name="Kim K."/>
            <person name="Wilson R.K."/>
            <person name="Gordon J.I."/>
        </authorList>
    </citation>
    <scope>NUCLEOTIDE SEQUENCE [LARGE SCALE GENOMIC DNA]</scope>
    <source>
        <strain evidence="2">ATCC 35061 / DSM 861 / OCM 144 / PS</strain>
    </source>
</reference>
<keyword evidence="2" id="KW-1185">Reference proteome</keyword>
<dbReference type="EMBL" id="CP000678">
    <property type="protein sequence ID" value="ABQ86902.1"/>
    <property type="molecule type" value="Genomic_DNA"/>
</dbReference>